<organism evidence="3 4">
    <name type="scientific">Rhododendron griersonianum</name>
    <dbReference type="NCBI Taxonomy" id="479676"/>
    <lineage>
        <taxon>Eukaryota</taxon>
        <taxon>Viridiplantae</taxon>
        <taxon>Streptophyta</taxon>
        <taxon>Embryophyta</taxon>
        <taxon>Tracheophyta</taxon>
        <taxon>Spermatophyta</taxon>
        <taxon>Magnoliopsida</taxon>
        <taxon>eudicotyledons</taxon>
        <taxon>Gunneridae</taxon>
        <taxon>Pentapetalae</taxon>
        <taxon>asterids</taxon>
        <taxon>Ericales</taxon>
        <taxon>Ericaceae</taxon>
        <taxon>Ericoideae</taxon>
        <taxon>Rhodoreae</taxon>
        <taxon>Rhododendron</taxon>
    </lineage>
</organism>
<accession>A0AAV6K8C8</accession>
<dbReference type="GO" id="GO:0016567">
    <property type="term" value="P:protein ubiquitination"/>
    <property type="evidence" value="ECO:0007669"/>
    <property type="project" value="TreeGrafter"/>
</dbReference>
<evidence type="ECO:0000256" key="2">
    <source>
        <dbReference type="PROSITE-ProRule" id="PRU00221"/>
    </source>
</evidence>
<dbReference type="PANTHER" id="PTHR14205:SF15">
    <property type="entry name" value="EARP AND GARP COMPLEX-INTERACTING PROTEIN 1"/>
    <property type="match status" value="1"/>
</dbReference>
<keyword evidence="2" id="KW-0853">WD repeat</keyword>
<gene>
    <name evidence="3" type="ORF">RHGRI_014181</name>
</gene>
<evidence type="ECO:0000313" key="3">
    <source>
        <dbReference type="EMBL" id="KAG5548737.1"/>
    </source>
</evidence>
<sequence length="196" mass="22080">MLKFPILELPGHSHWTWAVRCNPEYDGIIMSAGTDSAVNLWLASLPTSDDFSSESLVESPTRRIDPLLNSFNDYEDSVYGLAWSSREPWIFASLSYDERITSASPQEFDELLLVEAASVWIFEFIDTYGKITINGERSWKSIDTSNWEGAGRQLMGLETQRQLQIEFEDAQRPARDVAISGLGWIAVEPISRSPGV</sequence>
<comment type="caution">
    <text evidence="3">The sequence shown here is derived from an EMBL/GenBank/DDBJ whole genome shotgun (WGS) entry which is preliminary data.</text>
</comment>
<dbReference type="InterPro" id="IPR040323">
    <property type="entry name" value="EIPR1"/>
</dbReference>
<reference evidence="3" key="1">
    <citation type="submission" date="2020-08" db="EMBL/GenBank/DDBJ databases">
        <title>Plant Genome Project.</title>
        <authorList>
            <person name="Zhang R.-G."/>
        </authorList>
    </citation>
    <scope>NUCLEOTIDE SEQUENCE</scope>
    <source>
        <strain evidence="3">WSP0</strain>
        <tissue evidence="3">Leaf</tissue>
    </source>
</reference>
<feature type="repeat" description="WD" evidence="2">
    <location>
        <begin position="9"/>
        <end position="41"/>
    </location>
</feature>
<dbReference type="PANTHER" id="PTHR14205">
    <property type="entry name" value="WD-REPEAT PROTEIN"/>
    <property type="match status" value="1"/>
</dbReference>
<evidence type="ECO:0000313" key="4">
    <source>
        <dbReference type="Proteomes" id="UP000823749"/>
    </source>
</evidence>
<protein>
    <submittedName>
        <fullName evidence="3">Uncharacterized protein</fullName>
    </submittedName>
</protein>
<comment type="similarity">
    <text evidence="1">Belongs to the WD repeat EIPR1 family.</text>
</comment>
<dbReference type="SUPFAM" id="SSF50960">
    <property type="entry name" value="TolB, C-terminal domain"/>
    <property type="match status" value="1"/>
</dbReference>
<dbReference type="PROSITE" id="PS50082">
    <property type="entry name" value="WD_REPEATS_2"/>
    <property type="match status" value="1"/>
</dbReference>
<dbReference type="Pfam" id="PF00400">
    <property type="entry name" value="WD40"/>
    <property type="match status" value="1"/>
</dbReference>
<keyword evidence="4" id="KW-1185">Reference proteome</keyword>
<dbReference type="Proteomes" id="UP000823749">
    <property type="component" value="Chromosome 5"/>
</dbReference>
<proteinExistence type="inferred from homology"/>
<dbReference type="Gene3D" id="2.130.10.10">
    <property type="entry name" value="YVTN repeat-like/Quinoprotein amine dehydrogenase"/>
    <property type="match status" value="1"/>
</dbReference>
<name>A0AAV6K8C8_9ERIC</name>
<dbReference type="AlphaFoldDB" id="A0AAV6K8C8"/>
<dbReference type="InterPro" id="IPR001680">
    <property type="entry name" value="WD40_rpt"/>
</dbReference>
<dbReference type="InterPro" id="IPR015943">
    <property type="entry name" value="WD40/YVTN_repeat-like_dom_sf"/>
</dbReference>
<dbReference type="EMBL" id="JACTNZ010000005">
    <property type="protein sequence ID" value="KAG5548737.1"/>
    <property type="molecule type" value="Genomic_DNA"/>
</dbReference>
<evidence type="ECO:0000256" key="1">
    <source>
        <dbReference type="ARBA" id="ARBA00005672"/>
    </source>
</evidence>